<organism evidence="1 2">
    <name type="scientific">Riccia sorocarpa</name>
    <dbReference type="NCBI Taxonomy" id="122646"/>
    <lineage>
        <taxon>Eukaryota</taxon>
        <taxon>Viridiplantae</taxon>
        <taxon>Streptophyta</taxon>
        <taxon>Embryophyta</taxon>
        <taxon>Marchantiophyta</taxon>
        <taxon>Marchantiopsida</taxon>
        <taxon>Marchantiidae</taxon>
        <taxon>Marchantiales</taxon>
        <taxon>Ricciaceae</taxon>
        <taxon>Riccia</taxon>
    </lineage>
</organism>
<evidence type="ECO:0000313" key="2">
    <source>
        <dbReference type="Proteomes" id="UP001633002"/>
    </source>
</evidence>
<dbReference type="EMBL" id="JBJQOH010000004">
    <property type="protein sequence ID" value="KAL3690320.1"/>
    <property type="molecule type" value="Genomic_DNA"/>
</dbReference>
<proteinExistence type="predicted"/>
<accession>A0ABD3HJP2</accession>
<comment type="caution">
    <text evidence="1">The sequence shown here is derived from an EMBL/GenBank/DDBJ whole genome shotgun (WGS) entry which is preliminary data.</text>
</comment>
<sequence length="200" mass="23189">MSSHTTFIMSYHISDSTSSARLLLCSAVVLVPGEKNRLIDCSFSGRPNCMTRPMRFRLMDNENIDDELEAVREQCRKVRLARMQRKQLMRPSIPVTLPHLQDDEEEEKVVEEIREACHEVALYRGLTLQQQMVAPPYNSVEEKVRAISKVYMYNVTEAQLEKRKERRASGRRVSFSEPLATYKEIVDELYEEVDQGDAQC</sequence>
<reference evidence="1 2" key="1">
    <citation type="submission" date="2024-09" db="EMBL/GenBank/DDBJ databases">
        <title>Chromosome-scale assembly of Riccia sorocarpa.</title>
        <authorList>
            <person name="Paukszto L."/>
        </authorList>
    </citation>
    <scope>NUCLEOTIDE SEQUENCE [LARGE SCALE GENOMIC DNA]</scope>
    <source>
        <strain evidence="1">LP-2024</strain>
        <tissue evidence="1">Aerial parts of the thallus</tissue>
    </source>
</reference>
<name>A0ABD3HJP2_9MARC</name>
<evidence type="ECO:0000313" key="1">
    <source>
        <dbReference type="EMBL" id="KAL3690320.1"/>
    </source>
</evidence>
<keyword evidence="2" id="KW-1185">Reference proteome</keyword>
<dbReference type="Proteomes" id="UP001633002">
    <property type="component" value="Unassembled WGS sequence"/>
</dbReference>
<gene>
    <name evidence="1" type="ORF">R1sor_016629</name>
</gene>
<protein>
    <submittedName>
        <fullName evidence="1">Uncharacterized protein</fullName>
    </submittedName>
</protein>
<dbReference type="AlphaFoldDB" id="A0ABD3HJP2"/>